<proteinExistence type="predicted"/>
<keyword evidence="2" id="KW-1185">Reference proteome</keyword>
<sequence>MGFQNAPERNQLVQARVTAKFFGRVEELWFHYSDLIFSTSRSKERVRDAIGEMGGIYSRKRDQQVVEDGLRRGVSGRNPCDMISSVMWWPSANQGGSTCKKTPLLYLNKITEGCGAYITVKQEMMQPTASIKDRPA</sequence>
<protein>
    <submittedName>
        <fullName evidence="1">Uncharacterized protein</fullName>
    </submittedName>
</protein>
<evidence type="ECO:0000313" key="1">
    <source>
        <dbReference type="EMBL" id="KAI4297613.1"/>
    </source>
</evidence>
<gene>
    <name evidence="1" type="ORF">L6164_037497</name>
</gene>
<comment type="caution">
    <text evidence="1">The sequence shown here is derived from an EMBL/GenBank/DDBJ whole genome shotgun (WGS) entry which is preliminary data.</text>
</comment>
<organism evidence="1 2">
    <name type="scientific">Bauhinia variegata</name>
    <name type="common">Purple orchid tree</name>
    <name type="synonym">Phanera variegata</name>
    <dbReference type="NCBI Taxonomy" id="167791"/>
    <lineage>
        <taxon>Eukaryota</taxon>
        <taxon>Viridiplantae</taxon>
        <taxon>Streptophyta</taxon>
        <taxon>Embryophyta</taxon>
        <taxon>Tracheophyta</taxon>
        <taxon>Spermatophyta</taxon>
        <taxon>Magnoliopsida</taxon>
        <taxon>eudicotyledons</taxon>
        <taxon>Gunneridae</taxon>
        <taxon>Pentapetalae</taxon>
        <taxon>rosids</taxon>
        <taxon>fabids</taxon>
        <taxon>Fabales</taxon>
        <taxon>Fabaceae</taxon>
        <taxon>Cercidoideae</taxon>
        <taxon>Cercideae</taxon>
        <taxon>Bauhiniinae</taxon>
        <taxon>Bauhinia</taxon>
    </lineage>
</organism>
<dbReference type="Proteomes" id="UP000828941">
    <property type="component" value="Chromosome 14"/>
</dbReference>
<reference evidence="1 2" key="1">
    <citation type="journal article" date="2022" name="DNA Res.">
        <title>Chromosomal-level genome assembly of the orchid tree Bauhinia variegata (Leguminosae; Cercidoideae) supports the allotetraploid origin hypothesis of Bauhinia.</title>
        <authorList>
            <person name="Zhong Y."/>
            <person name="Chen Y."/>
            <person name="Zheng D."/>
            <person name="Pang J."/>
            <person name="Liu Y."/>
            <person name="Luo S."/>
            <person name="Meng S."/>
            <person name="Qian L."/>
            <person name="Wei D."/>
            <person name="Dai S."/>
            <person name="Zhou R."/>
        </authorList>
    </citation>
    <scope>NUCLEOTIDE SEQUENCE [LARGE SCALE GENOMIC DNA]</scope>
    <source>
        <strain evidence="1">BV-YZ2020</strain>
    </source>
</reference>
<dbReference type="EMBL" id="CM039439">
    <property type="protein sequence ID" value="KAI4297613.1"/>
    <property type="molecule type" value="Genomic_DNA"/>
</dbReference>
<name>A0ACB9KK89_BAUVA</name>
<evidence type="ECO:0000313" key="2">
    <source>
        <dbReference type="Proteomes" id="UP000828941"/>
    </source>
</evidence>
<accession>A0ACB9KK89</accession>